<evidence type="ECO:0000313" key="3">
    <source>
        <dbReference type="Proteomes" id="UP000821866"/>
    </source>
</evidence>
<accession>A0A9J6DGI0</accession>
<proteinExistence type="predicted"/>
<feature type="compositionally biased region" description="Basic residues" evidence="1">
    <location>
        <begin position="58"/>
        <end position="75"/>
    </location>
</feature>
<feature type="compositionally biased region" description="Basic and acidic residues" evidence="1">
    <location>
        <begin position="137"/>
        <end position="164"/>
    </location>
</feature>
<sequence length="209" mass="23359">MGKRAHSLPKMARENQYPALSQHNPSERHPKRGRSRSRSGSRQRNRAIDPHSSSSAIKRSRRSRSKSRSRSRSRTGRNSSSEPSFSSGNGQPPPGGKPKRSCKVTWSHLAAQESRSTEENSLPEDLGKTLNSPIGMRLEKLDKENRELRDELSRARQGNEKSAKKIDELQKTLNKILKHMTGHAGGAPTQRVPMEHSSAVAEREIDMLA</sequence>
<feature type="region of interest" description="Disordered" evidence="1">
    <location>
        <begin position="1"/>
        <end position="164"/>
    </location>
</feature>
<gene>
    <name evidence="2" type="ORF">HPB51_012518</name>
</gene>
<dbReference type="Proteomes" id="UP000821866">
    <property type="component" value="Chromosome 7"/>
</dbReference>
<dbReference type="AlphaFoldDB" id="A0A9J6DGI0"/>
<name>A0A9J6DGI0_RHIMP</name>
<protein>
    <submittedName>
        <fullName evidence="2">Uncharacterized protein</fullName>
    </submittedName>
</protein>
<evidence type="ECO:0000313" key="2">
    <source>
        <dbReference type="EMBL" id="KAH8021123.1"/>
    </source>
</evidence>
<dbReference type="EMBL" id="JABSTU010000009">
    <property type="protein sequence ID" value="KAH8021123.1"/>
    <property type="molecule type" value="Genomic_DNA"/>
</dbReference>
<feature type="region of interest" description="Disordered" evidence="1">
    <location>
        <begin position="181"/>
        <end position="209"/>
    </location>
</feature>
<feature type="compositionally biased region" description="Basic residues" evidence="1">
    <location>
        <begin position="29"/>
        <end position="45"/>
    </location>
</feature>
<reference evidence="2" key="2">
    <citation type="submission" date="2021-09" db="EMBL/GenBank/DDBJ databases">
        <authorList>
            <person name="Jia N."/>
            <person name="Wang J."/>
            <person name="Shi W."/>
            <person name="Du L."/>
            <person name="Sun Y."/>
            <person name="Zhan W."/>
            <person name="Jiang J."/>
            <person name="Wang Q."/>
            <person name="Zhang B."/>
            <person name="Ji P."/>
            <person name="Sakyi L.B."/>
            <person name="Cui X."/>
            <person name="Yuan T."/>
            <person name="Jiang B."/>
            <person name="Yang W."/>
            <person name="Lam T.T.-Y."/>
            <person name="Chang Q."/>
            <person name="Ding S."/>
            <person name="Wang X."/>
            <person name="Zhu J."/>
            <person name="Ruan X."/>
            <person name="Zhao L."/>
            <person name="Wei J."/>
            <person name="Que T."/>
            <person name="Du C."/>
            <person name="Cheng J."/>
            <person name="Dai P."/>
            <person name="Han X."/>
            <person name="Huang E."/>
            <person name="Gao Y."/>
            <person name="Liu J."/>
            <person name="Shao H."/>
            <person name="Ye R."/>
            <person name="Li L."/>
            <person name="Wei W."/>
            <person name="Wang X."/>
            <person name="Wang C."/>
            <person name="Huo Q."/>
            <person name="Li W."/>
            <person name="Guo W."/>
            <person name="Chen H."/>
            <person name="Chen S."/>
            <person name="Zhou L."/>
            <person name="Zhou L."/>
            <person name="Ni X."/>
            <person name="Tian J."/>
            <person name="Zhou Y."/>
            <person name="Sheng Y."/>
            <person name="Liu T."/>
            <person name="Pan Y."/>
            <person name="Xia L."/>
            <person name="Li J."/>
            <person name="Zhao F."/>
            <person name="Cao W."/>
        </authorList>
    </citation>
    <scope>NUCLEOTIDE SEQUENCE</scope>
    <source>
        <strain evidence="2">Rmic-2018</strain>
        <tissue evidence="2">Larvae</tissue>
    </source>
</reference>
<organism evidence="2 3">
    <name type="scientific">Rhipicephalus microplus</name>
    <name type="common">Cattle tick</name>
    <name type="synonym">Boophilus microplus</name>
    <dbReference type="NCBI Taxonomy" id="6941"/>
    <lineage>
        <taxon>Eukaryota</taxon>
        <taxon>Metazoa</taxon>
        <taxon>Ecdysozoa</taxon>
        <taxon>Arthropoda</taxon>
        <taxon>Chelicerata</taxon>
        <taxon>Arachnida</taxon>
        <taxon>Acari</taxon>
        <taxon>Parasitiformes</taxon>
        <taxon>Ixodida</taxon>
        <taxon>Ixodoidea</taxon>
        <taxon>Ixodidae</taxon>
        <taxon>Rhipicephalinae</taxon>
        <taxon>Rhipicephalus</taxon>
        <taxon>Boophilus</taxon>
    </lineage>
</organism>
<evidence type="ECO:0000256" key="1">
    <source>
        <dbReference type="SAM" id="MobiDB-lite"/>
    </source>
</evidence>
<reference evidence="2" key="1">
    <citation type="journal article" date="2020" name="Cell">
        <title>Large-Scale Comparative Analyses of Tick Genomes Elucidate Their Genetic Diversity and Vector Capacities.</title>
        <authorList>
            <consortium name="Tick Genome and Microbiome Consortium (TIGMIC)"/>
            <person name="Jia N."/>
            <person name="Wang J."/>
            <person name="Shi W."/>
            <person name="Du L."/>
            <person name="Sun Y."/>
            <person name="Zhan W."/>
            <person name="Jiang J.F."/>
            <person name="Wang Q."/>
            <person name="Zhang B."/>
            <person name="Ji P."/>
            <person name="Bell-Sakyi L."/>
            <person name="Cui X.M."/>
            <person name="Yuan T.T."/>
            <person name="Jiang B.G."/>
            <person name="Yang W.F."/>
            <person name="Lam T.T."/>
            <person name="Chang Q.C."/>
            <person name="Ding S.J."/>
            <person name="Wang X.J."/>
            <person name="Zhu J.G."/>
            <person name="Ruan X.D."/>
            <person name="Zhao L."/>
            <person name="Wei J.T."/>
            <person name="Ye R.Z."/>
            <person name="Que T.C."/>
            <person name="Du C.H."/>
            <person name="Zhou Y.H."/>
            <person name="Cheng J.X."/>
            <person name="Dai P.F."/>
            <person name="Guo W.B."/>
            <person name="Han X.H."/>
            <person name="Huang E.J."/>
            <person name="Li L.F."/>
            <person name="Wei W."/>
            <person name="Gao Y.C."/>
            <person name="Liu J.Z."/>
            <person name="Shao H.Z."/>
            <person name="Wang X."/>
            <person name="Wang C.C."/>
            <person name="Yang T.C."/>
            <person name="Huo Q.B."/>
            <person name="Li W."/>
            <person name="Chen H.Y."/>
            <person name="Chen S.E."/>
            <person name="Zhou L.G."/>
            <person name="Ni X.B."/>
            <person name="Tian J.H."/>
            <person name="Sheng Y."/>
            <person name="Liu T."/>
            <person name="Pan Y.S."/>
            <person name="Xia L.Y."/>
            <person name="Li J."/>
            <person name="Zhao F."/>
            <person name="Cao W.C."/>
        </authorList>
    </citation>
    <scope>NUCLEOTIDE SEQUENCE</scope>
    <source>
        <strain evidence="2">Rmic-2018</strain>
    </source>
</reference>
<keyword evidence="3" id="KW-1185">Reference proteome</keyword>
<comment type="caution">
    <text evidence="2">The sequence shown here is derived from an EMBL/GenBank/DDBJ whole genome shotgun (WGS) entry which is preliminary data.</text>
</comment>
<feature type="compositionally biased region" description="Low complexity" evidence="1">
    <location>
        <begin position="76"/>
        <end position="90"/>
    </location>
</feature>